<evidence type="ECO:0000256" key="3">
    <source>
        <dbReference type="SAM" id="MobiDB-lite"/>
    </source>
</evidence>
<gene>
    <name evidence="4" type="ORF">DAPPUDRAFT_308533</name>
</gene>
<protein>
    <recommendedName>
        <fullName evidence="2">CCR4-NOT transcription complex subunit 10</fullName>
    </recommendedName>
</protein>
<dbReference type="GO" id="GO:0031047">
    <property type="term" value="P:regulatory ncRNA-mediated gene silencing"/>
    <property type="evidence" value="ECO:0007669"/>
    <property type="project" value="UniProtKB-UniRule"/>
</dbReference>
<dbReference type="GO" id="GO:0006402">
    <property type="term" value="P:mRNA catabolic process"/>
    <property type="evidence" value="ECO:0000318"/>
    <property type="project" value="GO_Central"/>
</dbReference>
<dbReference type="FunCoup" id="E9G2K9">
    <property type="interactions" value="771"/>
</dbReference>
<comment type="similarity">
    <text evidence="1 2">Belongs to the CNOT10 family.</text>
</comment>
<dbReference type="GO" id="GO:0005737">
    <property type="term" value="C:cytoplasm"/>
    <property type="evidence" value="ECO:0007669"/>
    <property type="project" value="UniProtKB-SubCell"/>
</dbReference>
<dbReference type="STRING" id="6669.E9G2K9"/>
<dbReference type="OMA" id="PECSRMY"/>
<dbReference type="FunFam" id="1.25.40.10:FF:003717">
    <property type="entry name" value="Uncharacterized protein"/>
    <property type="match status" value="1"/>
</dbReference>
<dbReference type="GO" id="GO:0030014">
    <property type="term" value="C:CCR4-NOT complex"/>
    <property type="evidence" value="ECO:0000318"/>
    <property type="project" value="GO_Central"/>
</dbReference>
<reference evidence="4 5" key="1">
    <citation type="journal article" date="2011" name="Science">
        <title>The ecoresponsive genome of Daphnia pulex.</title>
        <authorList>
            <person name="Colbourne J.K."/>
            <person name="Pfrender M.E."/>
            <person name="Gilbert D."/>
            <person name="Thomas W.K."/>
            <person name="Tucker A."/>
            <person name="Oakley T.H."/>
            <person name="Tokishita S."/>
            <person name="Aerts A."/>
            <person name="Arnold G.J."/>
            <person name="Basu M.K."/>
            <person name="Bauer D.J."/>
            <person name="Caceres C.E."/>
            <person name="Carmel L."/>
            <person name="Casola C."/>
            <person name="Choi J.H."/>
            <person name="Detter J.C."/>
            <person name="Dong Q."/>
            <person name="Dusheyko S."/>
            <person name="Eads B.D."/>
            <person name="Frohlich T."/>
            <person name="Geiler-Samerotte K.A."/>
            <person name="Gerlach D."/>
            <person name="Hatcher P."/>
            <person name="Jogdeo S."/>
            <person name="Krijgsveld J."/>
            <person name="Kriventseva E.V."/>
            <person name="Kultz D."/>
            <person name="Laforsch C."/>
            <person name="Lindquist E."/>
            <person name="Lopez J."/>
            <person name="Manak J.R."/>
            <person name="Muller J."/>
            <person name="Pangilinan J."/>
            <person name="Patwardhan R.P."/>
            <person name="Pitluck S."/>
            <person name="Pritham E.J."/>
            <person name="Rechtsteiner A."/>
            <person name="Rho M."/>
            <person name="Rogozin I.B."/>
            <person name="Sakarya O."/>
            <person name="Salamov A."/>
            <person name="Schaack S."/>
            <person name="Shapiro H."/>
            <person name="Shiga Y."/>
            <person name="Skalitzky C."/>
            <person name="Smith Z."/>
            <person name="Souvorov A."/>
            <person name="Sung W."/>
            <person name="Tang Z."/>
            <person name="Tsuchiya D."/>
            <person name="Tu H."/>
            <person name="Vos H."/>
            <person name="Wang M."/>
            <person name="Wolf Y.I."/>
            <person name="Yamagata H."/>
            <person name="Yamada T."/>
            <person name="Ye Y."/>
            <person name="Shaw J.R."/>
            <person name="Andrews J."/>
            <person name="Crease T.J."/>
            <person name="Tang H."/>
            <person name="Lucas S.M."/>
            <person name="Robertson H.M."/>
            <person name="Bork P."/>
            <person name="Koonin E.V."/>
            <person name="Zdobnov E.M."/>
            <person name="Grigoriev I.V."/>
            <person name="Lynch M."/>
            <person name="Boore J.L."/>
        </authorList>
    </citation>
    <scope>NUCLEOTIDE SEQUENCE [LARGE SCALE GENOMIC DNA]</scope>
</reference>
<dbReference type="KEGG" id="dpx:DAPPUDRAFT_308533"/>
<feature type="region of interest" description="Disordered" evidence="3">
    <location>
        <begin position="1"/>
        <end position="22"/>
    </location>
</feature>
<dbReference type="GO" id="GO:0005634">
    <property type="term" value="C:nucleus"/>
    <property type="evidence" value="ECO:0007669"/>
    <property type="project" value="UniProtKB-SubCell"/>
</dbReference>
<dbReference type="eggNOG" id="KOG2471">
    <property type="taxonomic scope" value="Eukaryota"/>
</dbReference>
<comment type="subcellular location">
    <subcellularLocation>
        <location evidence="2">Cytoplasm</location>
    </subcellularLocation>
    <subcellularLocation>
        <location evidence="2">Nucleus</location>
    </subcellularLocation>
</comment>
<keyword evidence="2" id="KW-0810">Translation regulation</keyword>
<keyword evidence="2" id="KW-0804">Transcription</keyword>
<dbReference type="Gene3D" id="1.25.40.10">
    <property type="entry name" value="Tetratricopeptide repeat domain"/>
    <property type="match status" value="2"/>
</dbReference>
<dbReference type="EMBL" id="GL732530">
    <property type="protein sequence ID" value="EFX86276.1"/>
    <property type="molecule type" value="Genomic_DNA"/>
</dbReference>
<dbReference type="HOGENOM" id="CLU_013100_2_0_1"/>
<dbReference type="SMART" id="SM00028">
    <property type="entry name" value="TPR"/>
    <property type="match status" value="4"/>
</dbReference>
<dbReference type="GO" id="GO:0017148">
    <property type="term" value="P:negative regulation of translation"/>
    <property type="evidence" value="ECO:0000318"/>
    <property type="project" value="GO_Central"/>
</dbReference>
<dbReference type="PhylomeDB" id="E9G2K9"/>
<dbReference type="InParanoid" id="E9G2K9"/>
<dbReference type="SUPFAM" id="SSF48452">
    <property type="entry name" value="TPR-like"/>
    <property type="match status" value="2"/>
</dbReference>
<dbReference type="OrthoDB" id="25157at2759"/>
<name>E9G2K9_DAPPU</name>
<keyword evidence="2" id="KW-0943">RNA-mediated gene silencing</keyword>
<keyword evidence="2" id="KW-0963">Cytoplasm</keyword>
<dbReference type="InterPro" id="IPR011990">
    <property type="entry name" value="TPR-like_helical_dom_sf"/>
</dbReference>
<dbReference type="PANTHER" id="PTHR12979">
    <property type="entry name" value="CCR4-NOT TRANSCRIPTION COMPLEX SUBUNIT 10"/>
    <property type="match status" value="1"/>
</dbReference>
<organism evidence="4 5">
    <name type="scientific">Daphnia pulex</name>
    <name type="common">Water flea</name>
    <dbReference type="NCBI Taxonomy" id="6669"/>
    <lineage>
        <taxon>Eukaryota</taxon>
        <taxon>Metazoa</taxon>
        <taxon>Ecdysozoa</taxon>
        <taxon>Arthropoda</taxon>
        <taxon>Crustacea</taxon>
        <taxon>Branchiopoda</taxon>
        <taxon>Diplostraca</taxon>
        <taxon>Cladocera</taxon>
        <taxon>Anomopoda</taxon>
        <taxon>Daphniidae</taxon>
        <taxon>Daphnia</taxon>
    </lineage>
</organism>
<dbReference type="Proteomes" id="UP000000305">
    <property type="component" value="Unassembled WGS sequence"/>
</dbReference>
<proteinExistence type="inferred from homology"/>
<evidence type="ECO:0000256" key="2">
    <source>
        <dbReference type="RuleBase" id="RU367083"/>
    </source>
</evidence>
<dbReference type="AlphaFoldDB" id="E9G2K9"/>
<evidence type="ECO:0000313" key="4">
    <source>
        <dbReference type="EMBL" id="EFX86276.1"/>
    </source>
</evidence>
<dbReference type="PANTHER" id="PTHR12979:SF5">
    <property type="entry name" value="CCR4-NOT TRANSCRIPTION COMPLEX SUBUNIT 10"/>
    <property type="match status" value="1"/>
</dbReference>
<accession>E9G2K9</accession>
<dbReference type="FunFam" id="1.25.40.10:FF:002239">
    <property type="entry name" value="Uncharacterized protein"/>
    <property type="match status" value="1"/>
</dbReference>
<evidence type="ECO:0000313" key="5">
    <source>
        <dbReference type="Proteomes" id="UP000000305"/>
    </source>
</evidence>
<sequence length="697" mass="78647">MADTENYDAGSENSSQASEQEKALALGAQAEFEKKNYAAAIQLLSKLESSRPQDPKVIHNKAIVNCFKAGLTNISQLRKALTSIAKQLQCNLEDPKTLVDVDQCYVFYNEAVTLYFLRQYPKTLQILTKIFSLVEQLDESLARQVCFLLAEVYLRLNFPIKTLKMVHFMETSLLSHGAKLKSTLPLERERDKEKDCEGKEDLKSSFGDELLIPPGVRIRLQRLKIRANLSLSKREEAERELALLSEIDPENAATLFLKSKTLFVKANYAESLKQFKLPEDDGLFKERGESDVVMYHNNTGCVYHAMGKYHLACLHFQKSLNKSSELLAEFPKPVSGDPISNRPLVTIGSNYKYELLYNMGVSLLYARKPADAFDCLIETVQLHHRDPLIWLRLAECCIQVHKPENRKDFRLTERQREIVKATAGFGSHRKVILSSRISNDNCKSSENAAIPVPTLEFGTLALRNAELLLNKLTIPNSTEGICLINLLSNVGNKDESDSKGKPDLNVTLSEVSTLSKLRKPEFYRNLKNTIIADSSYAALCLGDYLTSLYKAEELLTQPHLSGNHKLLGHLYAAESLVLLNRINEAVPHLHPENVTKLSNFSPSESEITQHLPHTSDWFPLSTQTAKVVLQYNLSTVYAMRGEYDKAGELVRQLWNASKSHGIDVPIQVVTLALYVELQLGRTEIARNIIKQHCPQYR</sequence>
<keyword evidence="2" id="KW-0539">Nucleus</keyword>
<dbReference type="InterPro" id="IPR019734">
    <property type="entry name" value="TPR_rpt"/>
</dbReference>
<evidence type="ECO:0000256" key="1">
    <source>
        <dbReference type="ARBA" id="ARBA00010080"/>
    </source>
</evidence>
<dbReference type="InterPro" id="IPR039740">
    <property type="entry name" value="CNOT10"/>
</dbReference>
<comment type="function">
    <text evidence="2">Component of the CCR4-NOT complex which is one of the major cellular mRNA deadenylases and is linked to various cellular processes including bulk mRNA degradation, miRNA-mediated repression, translational repression during translational initiation and general transcription regulation.</text>
</comment>
<keyword evidence="2" id="KW-0805">Transcription regulation</keyword>
<keyword evidence="5" id="KW-1185">Reference proteome</keyword>